<dbReference type="Gene3D" id="3.30.410.10">
    <property type="entry name" value="Cholesterol Oxidase, domain 2"/>
    <property type="match status" value="1"/>
</dbReference>
<organism evidence="5 6">
    <name type="scientific">Aspergillus hiratsukae</name>
    <dbReference type="NCBI Taxonomy" id="1194566"/>
    <lineage>
        <taxon>Eukaryota</taxon>
        <taxon>Fungi</taxon>
        <taxon>Dikarya</taxon>
        <taxon>Ascomycota</taxon>
        <taxon>Pezizomycotina</taxon>
        <taxon>Eurotiomycetes</taxon>
        <taxon>Eurotiomycetidae</taxon>
        <taxon>Eurotiales</taxon>
        <taxon>Aspergillaceae</taxon>
        <taxon>Aspergillus</taxon>
        <taxon>Aspergillus subgen. Fumigati</taxon>
    </lineage>
</organism>
<reference evidence="5" key="1">
    <citation type="submission" date="2020-06" db="EMBL/GenBank/DDBJ databases">
        <title>Draft genome sequences of strains closely related to Aspergillus parafelis and Aspergillus hiratsukae.</title>
        <authorList>
            <person name="Dos Santos R.A.C."/>
            <person name="Rivero-Menendez O."/>
            <person name="Steenwyk J.L."/>
            <person name="Mead M.E."/>
            <person name="Goldman G.H."/>
            <person name="Alastruey-Izquierdo A."/>
            <person name="Rokas A."/>
        </authorList>
    </citation>
    <scope>NUCLEOTIDE SEQUENCE</scope>
    <source>
        <strain evidence="5">CNM-CM5793</strain>
    </source>
</reference>
<dbReference type="Pfam" id="PF16010">
    <property type="entry name" value="CDH-cyt"/>
    <property type="match status" value="1"/>
</dbReference>
<sequence length="899" mass="93458">MRSFLFGGLVALSSTLGAFAATYNSSAYSDSASGIDFQRWCDEDTGFCFGLALPETVGTDFVGQLVVPLDSSKGWGGVSLGGSMTSALLIAAWPNGNSAVSSLRKTTSYANPDVYSGDASLTEIADGTSVNSTHLTYTFVCSGCVLGQPATFDATDETYFLGWALSKTSPTTPASASSALTYHAAGFGSFEMLLGQAKSSKYSAWAAMAKSTSGSASGTPSASASVTASPSRSPVASVTPTISNSTYDYIVVGGGAAGIVAAERLAETNKRVLLIERGVAPTVEMGASALAWNKTLAPVDIPALNQALTSLGVVGDYLCADTAGMAGCVLGGGTIVNAMALIYPQEADFDDKWPAGWKWQDVKSAAARFYERNPGSLLPSADGRRYDQGMYTVLSSFLSGLGWKSVDQHKQPNEKHKAFSYPSWSIANGIRAGPVRSYLPLVLNKDNFTLRLQTTVRRLIRTRGHVIGVEVQNASGGLEVIRIRPGGKVILAAGALSTPRILFNSGIGPAKQIKTVQSGSTGITPPAQKDWINLPVGHNLKDHPMFTVKMDTGANFTAFNTSSVTPATNSLAQRMYASGSGILTQGGHRLQFWTSNVASDGVTRFYQASCSPGGDGVITMKLYLTHGATSSGVLGINAAGSTTIETDPWLQTAEDKEALTQFLQELLDDLKKASYTVQEYTSAGDILAKMTSGDHFVGTAKMGPDDGRRNGTSVVDTNARVYGTDNLYIVDASIHPDLPTGNTQAIVMIAAEAAVARILAQGSGSSSSSIAVSASSQSIAVAASASASTSTSSSKIAVAVPMGARKPLSGPKLRPPLTATETAETASASMAEADGGGVVTVTALHHLPLQIVQREHPVAGIAATAIREQEPLAVSVHQRHRDGDIGHGGEGRGRERAAG</sequence>
<evidence type="ECO:0000256" key="2">
    <source>
        <dbReference type="SAM" id="MobiDB-lite"/>
    </source>
</evidence>
<dbReference type="Proteomes" id="UP000630445">
    <property type="component" value="Unassembled WGS sequence"/>
</dbReference>
<feature type="region of interest" description="Disordered" evidence="2">
    <location>
        <begin position="805"/>
        <end position="829"/>
    </location>
</feature>
<feature type="compositionally biased region" description="Basic and acidic residues" evidence="2">
    <location>
        <begin position="881"/>
        <end position="899"/>
    </location>
</feature>
<feature type="domain" description="Glucose-methanol-choline oxidoreductase N-terminal" evidence="4">
    <location>
        <begin position="494"/>
        <end position="508"/>
    </location>
</feature>
<dbReference type="SUPFAM" id="SSF49344">
    <property type="entry name" value="CBD9-like"/>
    <property type="match status" value="1"/>
</dbReference>
<dbReference type="EMBL" id="JACBAD010001948">
    <property type="protein sequence ID" value="KAF7126121.1"/>
    <property type="molecule type" value="Genomic_DNA"/>
</dbReference>
<feature type="chain" id="PRO_5034456884" description="Glucose-methanol-choline oxidoreductase N-terminal domain-containing protein" evidence="3">
    <location>
        <begin position="21"/>
        <end position="899"/>
    </location>
</feature>
<dbReference type="GO" id="GO:0016614">
    <property type="term" value="F:oxidoreductase activity, acting on CH-OH group of donors"/>
    <property type="evidence" value="ECO:0007669"/>
    <property type="project" value="InterPro"/>
</dbReference>
<feature type="compositionally biased region" description="Low complexity" evidence="2">
    <location>
        <begin position="818"/>
        <end position="829"/>
    </location>
</feature>
<evidence type="ECO:0000256" key="3">
    <source>
        <dbReference type="SAM" id="SignalP"/>
    </source>
</evidence>
<dbReference type="InterPro" id="IPR053208">
    <property type="entry name" value="GMC_Oxidoreductase_CD"/>
</dbReference>
<dbReference type="InterPro" id="IPR015920">
    <property type="entry name" value="Cellobiose_DH-like_cyt"/>
</dbReference>
<feature type="region of interest" description="Disordered" evidence="2">
    <location>
        <begin position="212"/>
        <end position="237"/>
    </location>
</feature>
<dbReference type="PANTHER" id="PTHR47190:SF4">
    <property type="entry name" value="DEHYDROGENASE, PUTATIVE-RELATED"/>
    <property type="match status" value="1"/>
</dbReference>
<dbReference type="OrthoDB" id="413885at2759"/>
<accession>A0A8H6PDX7</accession>
<keyword evidence="3" id="KW-0732">Signal</keyword>
<keyword evidence="6" id="KW-1185">Reference proteome</keyword>
<dbReference type="SUPFAM" id="SSF54373">
    <property type="entry name" value="FAD-linked reductases, C-terminal domain"/>
    <property type="match status" value="1"/>
</dbReference>
<dbReference type="Pfam" id="PF05199">
    <property type="entry name" value="GMC_oxred_C"/>
    <property type="match status" value="1"/>
</dbReference>
<evidence type="ECO:0000259" key="4">
    <source>
        <dbReference type="PROSITE" id="PS00624"/>
    </source>
</evidence>
<dbReference type="SUPFAM" id="SSF51905">
    <property type="entry name" value="FAD/NAD(P)-binding domain"/>
    <property type="match status" value="1"/>
</dbReference>
<dbReference type="InterPro" id="IPR007867">
    <property type="entry name" value="GMC_OxRtase_C"/>
</dbReference>
<comment type="caution">
    <text evidence="5">The sequence shown here is derived from an EMBL/GenBank/DDBJ whole genome shotgun (WGS) entry which is preliminary data.</text>
</comment>
<dbReference type="Pfam" id="PF00732">
    <property type="entry name" value="GMC_oxred_N"/>
    <property type="match status" value="1"/>
</dbReference>
<protein>
    <recommendedName>
        <fullName evidence="4">Glucose-methanol-choline oxidoreductase N-terminal domain-containing protein</fullName>
    </recommendedName>
</protein>
<dbReference type="Gene3D" id="3.50.50.60">
    <property type="entry name" value="FAD/NAD(P)-binding domain"/>
    <property type="match status" value="1"/>
</dbReference>
<evidence type="ECO:0000256" key="1">
    <source>
        <dbReference type="ARBA" id="ARBA00010790"/>
    </source>
</evidence>
<gene>
    <name evidence="5" type="ORF">CNMCM5793_002543</name>
</gene>
<dbReference type="GO" id="GO:0050660">
    <property type="term" value="F:flavin adenine dinucleotide binding"/>
    <property type="evidence" value="ECO:0007669"/>
    <property type="project" value="InterPro"/>
</dbReference>
<dbReference type="InterPro" id="IPR036188">
    <property type="entry name" value="FAD/NAD-bd_sf"/>
</dbReference>
<feature type="region of interest" description="Disordered" evidence="2">
    <location>
        <begin position="873"/>
        <end position="899"/>
    </location>
</feature>
<evidence type="ECO:0000313" key="5">
    <source>
        <dbReference type="EMBL" id="KAF7126121.1"/>
    </source>
</evidence>
<dbReference type="PROSITE" id="PS00624">
    <property type="entry name" value="GMC_OXRED_2"/>
    <property type="match status" value="1"/>
</dbReference>
<dbReference type="PANTHER" id="PTHR47190">
    <property type="entry name" value="DEHYDROGENASE, PUTATIVE-RELATED"/>
    <property type="match status" value="1"/>
</dbReference>
<dbReference type="CDD" id="cd09630">
    <property type="entry name" value="CDH_like_cytochrome"/>
    <property type="match status" value="1"/>
</dbReference>
<name>A0A8H6PDX7_9EURO</name>
<proteinExistence type="inferred from homology"/>
<evidence type="ECO:0000313" key="6">
    <source>
        <dbReference type="Proteomes" id="UP000630445"/>
    </source>
</evidence>
<dbReference type="Gene3D" id="2.60.40.1210">
    <property type="entry name" value="Cellobiose dehydrogenase, cytochrome domain"/>
    <property type="match status" value="1"/>
</dbReference>
<dbReference type="InterPro" id="IPR000172">
    <property type="entry name" value="GMC_OxRdtase_N"/>
</dbReference>
<dbReference type="AlphaFoldDB" id="A0A8H6PDX7"/>
<comment type="similarity">
    <text evidence="1">Belongs to the GMC oxidoreductase family.</text>
</comment>
<feature type="signal peptide" evidence="3">
    <location>
        <begin position="1"/>
        <end position="20"/>
    </location>
</feature>